<evidence type="ECO:0000256" key="8">
    <source>
        <dbReference type="ARBA" id="ARBA00023242"/>
    </source>
</evidence>
<evidence type="ECO:0000256" key="23">
    <source>
        <dbReference type="ARBA" id="ARBA00053094"/>
    </source>
</evidence>
<evidence type="ECO:0000313" key="25">
    <source>
        <dbReference type="EMBL" id="EAR95349.2"/>
    </source>
</evidence>
<dbReference type="STRING" id="312017.Q23GB1"/>
<dbReference type="HOGENOM" id="CLU_037162_11_1_1"/>
<dbReference type="Pfam" id="PF00293">
    <property type="entry name" value="NUDIX"/>
    <property type="match status" value="1"/>
</dbReference>
<reference evidence="26" key="1">
    <citation type="journal article" date="2006" name="PLoS Biol.">
        <title>Macronuclear genome sequence of the ciliate Tetrahymena thermophila, a model eukaryote.</title>
        <authorList>
            <person name="Eisen J.A."/>
            <person name="Coyne R.S."/>
            <person name="Wu M."/>
            <person name="Wu D."/>
            <person name="Thiagarajan M."/>
            <person name="Wortman J.R."/>
            <person name="Badger J.H."/>
            <person name="Ren Q."/>
            <person name="Amedeo P."/>
            <person name="Jones K.M."/>
            <person name="Tallon L.J."/>
            <person name="Delcher A.L."/>
            <person name="Salzberg S.L."/>
            <person name="Silva J.C."/>
            <person name="Haas B.J."/>
            <person name="Majoros W.H."/>
            <person name="Farzad M."/>
            <person name="Carlton J.M."/>
            <person name="Smith R.K. Jr."/>
            <person name="Garg J."/>
            <person name="Pearlman R.E."/>
            <person name="Karrer K.M."/>
            <person name="Sun L."/>
            <person name="Manning G."/>
            <person name="Elde N.C."/>
            <person name="Turkewitz A.P."/>
            <person name="Asai D.J."/>
            <person name="Wilkes D.E."/>
            <person name="Wang Y."/>
            <person name="Cai H."/>
            <person name="Collins K."/>
            <person name="Stewart B.A."/>
            <person name="Lee S.R."/>
            <person name="Wilamowska K."/>
            <person name="Weinberg Z."/>
            <person name="Ruzzo W.L."/>
            <person name="Wloga D."/>
            <person name="Gaertig J."/>
            <person name="Frankel J."/>
            <person name="Tsao C.-C."/>
            <person name="Gorovsky M.A."/>
            <person name="Keeling P.J."/>
            <person name="Waller R.F."/>
            <person name="Patron N.J."/>
            <person name="Cherry J.M."/>
            <person name="Stover N.A."/>
            <person name="Krieger C.J."/>
            <person name="del Toro C."/>
            <person name="Ryder H.F."/>
            <person name="Williamson S.C."/>
            <person name="Barbeau R.A."/>
            <person name="Hamilton E.P."/>
            <person name="Orias E."/>
        </authorList>
    </citation>
    <scope>NUCLEOTIDE SEQUENCE [LARGE SCALE GENOMIC DNA]</scope>
    <source>
        <strain evidence="26">SB210</strain>
    </source>
</reference>
<name>Q23GB1_TETTS</name>
<evidence type="ECO:0000256" key="15">
    <source>
        <dbReference type="ARBA" id="ARBA00029673"/>
    </source>
</evidence>
<keyword evidence="8" id="KW-0539">Nucleus</keyword>
<comment type="catalytic activity">
    <reaction evidence="10">
        <text>2-oxo-dATP + H2O = 2-oxo-dAMP + diphosphate + H(+)</text>
        <dbReference type="Rhea" id="RHEA:31583"/>
        <dbReference type="ChEBI" id="CHEBI:15377"/>
        <dbReference type="ChEBI" id="CHEBI:15378"/>
        <dbReference type="ChEBI" id="CHEBI:33019"/>
        <dbReference type="ChEBI" id="CHEBI:63212"/>
        <dbReference type="ChEBI" id="CHEBI:77897"/>
        <dbReference type="EC" id="3.6.1.56"/>
    </reaction>
    <physiologicalReaction direction="left-to-right" evidence="10">
        <dbReference type="Rhea" id="RHEA:31584"/>
    </physiologicalReaction>
</comment>
<comment type="catalytic activity">
    <reaction evidence="12">
        <text>2-oxo-ATP + H2O = 2-oxo-AMP + diphosphate + H(+)</text>
        <dbReference type="Rhea" id="RHEA:67392"/>
        <dbReference type="ChEBI" id="CHEBI:15377"/>
        <dbReference type="ChEBI" id="CHEBI:15378"/>
        <dbReference type="ChEBI" id="CHEBI:33019"/>
        <dbReference type="ChEBI" id="CHEBI:71395"/>
        <dbReference type="ChEBI" id="CHEBI:172878"/>
    </reaction>
    <physiologicalReaction direction="left-to-right" evidence="12">
        <dbReference type="Rhea" id="RHEA:67393"/>
    </physiologicalReaction>
</comment>
<dbReference type="GO" id="GO:0046872">
    <property type="term" value="F:metal ion binding"/>
    <property type="evidence" value="ECO:0007669"/>
    <property type="project" value="UniProtKB-KW"/>
</dbReference>
<evidence type="ECO:0000256" key="14">
    <source>
        <dbReference type="ARBA" id="ARBA00026218"/>
    </source>
</evidence>
<dbReference type="EC" id="3.6.1.56" evidence="13"/>
<evidence type="ECO:0000256" key="12">
    <source>
        <dbReference type="ARBA" id="ARBA00024596"/>
    </source>
</evidence>
<dbReference type="SUPFAM" id="SSF55811">
    <property type="entry name" value="Nudix"/>
    <property type="match status" value="1"/>
</dbReference>
<comment type="catalytic activity">
    <reaction evidence="21">
        <text>O(6)-methyl-dGTP + H2O = O(6)-methyl-dGMP + diphosphate + H(+)</text>
        <dbReference type="Rhea" id="RHEA:67600"/>
        <dbReference type="ChEBI" id="CHEBI:15377"/>
        <dbReference type="ChEBI" id="CHEBI:15378"/>
        <dbReference type="ChEBI" id="CHEBI:33019"/>
        <dbReference type="ChEBI" id="CHEBI:169974"/>
        <dbReference type="ChEBI" id="CHEBI:169975"/>
    </reaction>
    <physiologicalReaction direction="left-to-right" evidence="21">
        <dbReference type="Rhea" id="RHEA:67601"/>
    </physiologicalReaction>
</comment>
<comment type="subcellular location">
    <subcellularLocation>
        <location evidence="2">Nucleus</location>
    </subcellularLocation>
</comment>
<keyword evidence="6 25" id="KW-0378">Hydrolase</keyword>
<evidence type="ECO:0000256" key="19">
    <source>
        <dbReference type="ARBA" id="ARBA00032071"/>
    </source>
</evidence>
<evidence type="ECO:0000256" key="3">
    <source>
        <dbReference type="ARBA" id="ARBA00005582"/>
    </source>
</evidence>
<dbReference type="EMBL" id="GG662704">
    <property type="protein sequence ID" value="EAR95349.2"/>
    <property type="molecule type" value="Genomic_DNA"/>
</dbReference>
<accession>Q23GB1</accession>
<dbReference type="Proteomes" id="UP000009168">
    <property type="component" value="Unassembled WGS sequence"/>
</dbReference>
<evidence type="ECO:0000313" key="26">
    <source>
        <dbReference type="Proteomes" id="UP000009168"/>
    </source>
</evidence>
<evidence type="ECO:0000256" key="13">
    <source>
        <dbReference type="ARBA" id="ARBA00026103"/>
    </source>
</evidence>
<dbReference type="InParanoid" id="Q23GB1"/>
<dbReference type="PROSITE" id="PS51462">
    <property type="entry name" value="NUDIX"/>
    <property type="match status" value="1"/>
</dbReference>
<evidence type="ECO:0000256" key="5">
    <source>
        <dbReference type="ARBA" id="ARBA00022723"/>
    </source>
</evidence>
<dbReference type="InterPro" id="IPR003563">
    <property type="entry name" value="8ODP"/>
</dbReference>
<evidence type="ECO:0000256" key="18">
    <source>
        <dbReference type="ARBA" id="ARBA00031927"/>
    </source>
</evidence>
<comment type="cofactor">
    <cofactor evidence="1">
        <name>Mg(2+)</name>
        <dbReference type="ChEBI" id="CHEBI:18420"/>
    </cofactor>
</comment>
<evidence type="ECO:0000256" key="2">
    <source>
        <dbReference type="ARBA" id="ARBA00004123"/>
    </source>
</evidence>
<comment type="catalytic activity">
    <reaction evidence="20">
        <text>N(6)-methyl-ATP + H2O = N(6)-methyl-AMP + diphosphate + H(+)</text>
        <dbReference type="Rhea" id="RHEA:67608"/>
        <dbReference type="ChEBI" id="CHEBI:15377"/>
        <dbReference type="ChEBI" id="CHEBI:15378"/>
        <dbReference type="ChEBI" id="CHEBI:33019"/>
        <dbReference type="ChEBI" id="CHEBI:144842"/>
        <dbReference type="ChEBI" id="CHEBI:172873"/>
    </reaction>
    <physiologicalReaction direction="left-to-right" evidence="20">
        <dbReference type="Rhea" id="RHEA:67609"/>
    </physiologicalReaction>
</comment>
<keyword evidence="7" id="KW-0460">Magnesium</keyword>
<evidence type="ECO:0000256" key="22">
    <source>
        <dbReference type="ARBA" id="ARBA00049032"/>
    </source>
</evidence>
<dbReference type="Gene3D" id="3.90.79.10">
    <property type="entry name" value="Nucleoside Triphosphate Pyrophosphohydrolase"/>
    <property type="match status" value="1"/>
</dbReference>
<comment type="catalytic activity">
    <reaction evidence="22">
        <text>N(6)-methyl-dATP + H2O = N(6)-methyl-dAMP + diphosphate + H(+)</text>
        <dbReference type="Rhea" id="RHEA:67604"/>
        <dbReference type="ChEBI" id="CHEBI:15377"/>
        <dbReference type="ChEBI" id="CHEBI:15378"/>
        <dbReference type="ChEBI" id="CHEBI:33019"/>
        <dbReference type="ChEBI" id="CHEBI:169976"/>
        <dbReference type="ChEBI" id="CHEBI:172872"/>
    </reaction>
    <physiologicalReaction direction="left-to-right" evidence="22">
        <dbReference type="Rhea" id="RHEA:67605"/>
    </physiologicalReaction>
</comment>
<dbReference type="AlphaFoldDB" id="Q23GB1"/>
<organism evidence="25 26">
    <name type="scientific">Tetrahymena thermophila (strain SB210)</name>
    <dbReference type="NCBI Taxonomy" id="312017"/>
    <lineage>
        <taxon>Eukaryota</taxon>
        <taxon>Sar</taxon>
        <taxon>Alveolata</taxon>
        <taxon>Ciliophora</taxon>
        <taxon>Intramacronucleata</taxon>
        <taxon>Oligohymenophorea</taxon>
        <taxon>Hymenostomatida</taxon>
        <taxon>Tetrahymenina</taxon>
        <taxon>Tetrahymenidae</taxon>
        <taxon>Tetrahymena</taxon>
    </lineage>
</organism>
<evidence type="ECO:0000256" key="6">
    <source>
        <dbReference type="ARBA" id="ARBA00022801"/>
    </source>
</evidence>
<comment type="function">
    <text evidence="23">Oxidized purine nucleoside triphosphate hydrolase which is a prominent sanitizer of the oxidized nucleotide pool. Catalyzes the hydrolysis of 2-oxo-dATP (2-hydroxy-dATP) into 2-oxo-dAMP. Also has a significant hydrolase activity toward 2-oxo-ATP, 8-oxo-dGTP and 8-oxo-dATP. Through the hydrolysis of oxidized purine nucleoside triphosphates, prevents their incorporation into DNA and the subsequent transversions A:T to C:G and G:C to T:A. Also catalyzes the hydrolysis of methylated purine nucleoside triphosphate preventing their integration into DNA. Through this antimutagenic activity protects cells from oxidative stress.</text>
</comment>
<dbReference type="PANTHER" id="PTHR43758:SF2">
    <property type="entry name" value="OXIDIZED PURINE NUCLEOSIDE TRIPHOSPHATE HYDROLASE"/>
    <property type="match status" value="1"/>
</dbReference>
<evidence type="ECO:0000259" key="24">
    <source>
        <dbReference type="PROSITE" id="PS51462"/>
    </source>
</evidence>
<dbReference type="GO" id="GO:0005737">
    <property type="term" value="C:cytoplasm"/>
    <property type="evidence" value="ECO:0007669"/>
    <property type="project" value="TreeGrafter"/>
</dbReference>
<keyword evidence="26" id="KW-1185">Reference proteome</keyword>
<evidence type="ECO:0000256" key="17">
    <source>
        <dbReference type="ARBA" id="ARBA00030682"/>
    </source>
</evidence>
<dbReference type="OrthoDB" id="408303at2759"/>
<evidence type="ECO:0000256" key="1">
    <source>
        <dbReference type="ARBA" id="ARBA00001946"/>
    </source>
</evidence>
<keyword evidence="5" id="KW-0479">Metal-binding</keyword>
<dbReference type="PRINTS" id="PR01403">
    <property type="entry name" value="8OXTPHPHTASE"/>
</dbReference>
<dbReference type="GeneID" id="7831227"/>
<dbReference type="GO" id="GO:0008828">
    <property type="term" value="F:dATP diphosphatase activity"/>
    <property type="evidence" value="ECO:0007669"/>
    <property type="project" value="UniProtKB-EC"/>
</dbReference>
<evidence type="ECO:0000256" key="20">
    <source>
        <dbReference type="ARBA" id="ARBA00048002"/>
    </source>
</evidence>
<feature type="domain" description="Nudix hydrolase" evidence="24">
    <location>
        <begin position="9"/>
        <end position="137"/>
    </location>
</feature>
<evidence type="ECO:0000256" key="16">
    <source>
        <dbReference type="ARBA" id="ARBA00030634"/>
    </source>
</evidence>
<dbReference type="PANTHER" id="PTHR43758">
    <property type="entry name" value="7,8-DIHYDRO-8-OXOGUANINE TRIPHOSPHATASE"/>
    <property type="match status" value="1"/>
</dbReference>
<evidence type="ECO:0000256" key="21">
    <source>
        <dbReference type="ARBA" id="ARBA00048894"/>
    </source>
</evidence>
<evidence type="ECO:0000256" key="11">
    <source>
        <dbReference type="ARBA" id="ARBA00024486"/>
    </source>
</evidence>
<comment type="similarity">
    <text evidence="3">Belongs to the Nudix hydrolase family.</text>
</comment>
<gene>
    <name evidence="25" type="ORF">TTHERM_00075540</name>
</gene>
<dbReference type="GO" id="GO:0005634">
    <property type="term" value="C:nucleus"/>
    <property type="evidence" value="ECO:0007669"/>
    <property type="project" value="UniProtKB-SubCell"/>
</dbReference>
<protein>
    <recommendedName>
        <fullName evidence="14">Oxidized purine nucleoside triphosphate hydrolase</fullName>
        <ecNumber evidence="13">3.6.1.56</ecNumber>
    </recommendedName>
    <alternativeName>
        <fullName evidence="18">2-hydroxy-dATP diphosphatase</fullName>
    </alternativeName>
    <alternativeName>
        <fullName evidence="17">7,8-dihydro-8-oxoguanine triphosphatase</fullName>
    </alternativeName>
    <alternativeName>
        <fullName evidence="16">8-oxo-dGTPase</fullName>
    </alternativeName>
    <alternativeName>
        <fullName evidence="19">Methylated purine nucleoside triphosphate hydrolase</fullName>
    </alternativeName>
    <alternativeName>
        <fullName evidence="15">Nucleoside diphosphate-linked moiety X motif 1</fullName>
    </alternativeName>
</protein>
<dbReference type="GO" id="GO:0042262">
    <property type="term" value="P:DNA protection"/>
    <property type="evidence" value="ECO:0007669"/>
    <property type="project" value="InterPro"/>
</dbReference>
<dbReference type="InterPro" id="IPR020084">
    <property type="entry name" value="NUDIX_hydrolase_CS"/>
</dbReference>
<dbReference type="GO" id="GO:0008413">
    <property type="term" value="F:8-oxo-7,8-dihydroguanosine triphosphate pyrophosphatase activity"/>
    <property type="evidence" value="ECO:0007669"/>
    <property type="project" value="InterPro"/>
</dbReference>
<evidence type="ECO:0000256" key="7">
    <source>
        <dbReference type="ARBA" id="ARBA00022842"/>
    </source>
</evidence>
<dbReference type="KEGG" id="tet:TTHERM_00075540"/>
<evidence type="ECO:0000256" key="9">
    <source>
        <dbReference type="ARBA" id="ARBA00024448"/>
    </source>
</evidence>
<sequence length="177" mass="21015">MNNSQENFDFKNCTTCYLIQENKVLLGFKKRGFGIAKWNGFGGKVDSNETILQGAIREMQEECNITPTKLKFVGLIKYTLPKLKMIILSHQFIISEYEGSIQESEEMRPQWFEFQNIPFQDMWCENHIWFGDLLKQNYFYGEYTMDGPEDLYSSMNKIVEREQLYQLQKQLSNRLLE</sequence>
<proteinExistence type="inferred from homology"/>
<evidence type="ECO:0000256" key="10">
    <source>
        <dbReference type="ARBA" id="ARBA00024459"/>
    </source>
</evidence>
<dbReference type="InterPro" id="IPR015797">
    <property type="entry name" value="NUDIX_hydrolase-like_dom_sf"/>
</dbReference>
<evidence type="ECO:0000256" key="4">
    <source>
        <dbReference type="ARBA" id="ARBA00011245"/>
    </source>
</evidence>
<dbReference type="RefSeq" id="XP_001015594.2">
    <property type="nucleotide sequence ID" value="XM_001015594.2"/>
</dbReference>
<comment type="catalytic activity">
    <reaction evidence="9">
        <text>8-oxo-dATP + H2O = 8-oxo-dAMP + diphosphate + H(+)</text>
        <dbReference type="Rhea" id="RHEA:65396"/>
        <dbReference type="ChEBI" id="CHEBI:15377"/>
        <dbReference type="ChEBI" id="CHEBI:15378"/>
        <dbReference type="ChEBI" id="CHEBI:33019"/>
        <dbReference type="ChEBI" id="CHEBI:71361"/>
        <dbReference type="ChEBI" id="CHEBI:172871"/>
    </reaction>
    <physiologicalReaction direction="left-to-right" evidence="9">
        <dbReference type="Rhea" id="RHEA:65397"/>
    </physiologicalReaction>
</comment>
<dbReference type="PROSITE" id="PS00893">
    <property type="entry name" value="NUDIX_BOX"/>
    <property type="match status" value="1"/>
</dbReference>
<dbReference type="InterPro" id="IPR000086">
    <property type="entry name" value="NUDIX_hydrolase_dom"/>
</dbReference>
<comment type="catalytic activity">
    <reaction evidence="11">
        <text>8-oxo-dGTP + H2O = 8-oxo-dGMP + diphosphate + H(+)</text>
        <dbReference type="Rhea" id="RHEA:31575"/>
        <dbReference type="ChEBI" id="CHEBI:15377"/>
        <dbReference type="ChEBI" id="CHEBI:15378"/>
        <dbReference type="ChEBI" id="CHEBI:33019"/>
        <dbReference type="ChEBI" id="CHEBI:63224"/>
        <dbReference type="ChEBI" id="CHEBI:77896"/>
    </reaction>
    <physiologicalReaction direction="left-to-right" evidence="11">
        <dbReference type="Rhea" id="RHEA:31576"/>
    </physiologicalReaction>
</comment>
<comment type="subunit">
    <text evidence="4">Monomer.</text>
</comment>
<dbReference type="CDD" id="cd03427">
    <property type="entry name" value="NUDIX_MTH1_Nudt1"/>
    <property type="match status" value="1"/>
</dbReference>